<sequence length="117" mass="12536">MSPLQQGLYYQSTLDGAGSTYIVQNTFDFDRHLDANRCRHALHALLARHPQLRVGFGTIEDGERTTAVQVVAAGLHPTSRWSTCPPASTPPASRAASPTPTAPPPSTSPSRHCCGSR</sequence>
<evidence type="ECO:0000256" key="1">
    <source>
        <dbReference type="SAM" id="MobiDB-lite"/>
    </source>
</evidence>
<dbReference type="SUPFAM" id="SSF52777">
    <property type="entry name" value="CoA-dependent acyltransferases"/>
    <property type="match status" value="1"/>
</dbReference>
<reference evidence="3 4" key="1">
    <citation type="journal article" date="2019" name="Emerg. Microbes Infect.">
        <title>Comprehensive subspecies identification of 175 nontuberculous mycobacteria species based on 7547 genomic profiles.</title>
        <authorList>
            <person name="Matsumoto Y."/>
            <person name="Kinjo T."/>
            <person name="Motooka D."/>
            <person name="Nabeya D."/>
            <person name="Jung N."/>
            <person name="Uechi K."/>
            <person name="Horii T."/>
            <person name="Iida T."/>
            <person name="Fujita J."/>
            <person name="Nakamura S."/>
        </authorList>
    </citation>
    <scope>NUCLEOTIDE SEQUENCE [LARGE SCALE GENOMIC DNA]</scope>
    <source>
        <strain evidence="3 4">JCM 30275</strain>
    </source>
</reference>
<dbReference type="AlphaFoldDB" id="A0A6N4WJQ1"/>
<dbReference type="Proteomes" id="UP000467249">
    <property type="component" value="Chromosome"/>
</dbReference>
<gene>
    <name evidence="3" type="ORF">MANY_54190</name>
</gene>
<keyword evidence="4" id="KW-1185">Reference proteome</keyword>
<dbReference type="GO" id="GO:0003824">
    <property type="term" value="F:catalytic activity"/>
    <property type="evidence" value="ECO:0007669"/>
    <property type="project" value="InterPro"/>
</dbReference>
<name>A0A6N4WJQ1_9MYCO</name>
<dbReference type="EMBL" id="AP022620">
    <property type="protein sequence ID" value="BBZ80082.1"/>
    <property type="molecule type" value="Genomic_DNA"/>
</dbReference>
<protein>
    <recommendedName>
        <fullName evidence="2">Condensation domain-containing protein</fullName>
    </recommendedName>
</protein>
<dbReference type="Pfam" id="PF00668">
    <property type="entry name" value="Condensation"/>
    <property type="match status" value="1"/>
</dbReference>
<feature type="domain" description="Condensation" evidence="2">
    <location>
        <begin position="2"/>
        <end position="71"/>
    </location>
</feature>
<dbReference type="KEGG" id="many:MANY_54190"/>
<dbReference type="InterPro" id="IPR001242">
    <property type="entry name" value="Condensation_dom"/>
</dbReference>
<evidence type="ECO:0000259" key="2">
    <source>
        <dbReference type="Pfam" id="PF00668"/>
    </source>
</evidence>
<organism evidence="3 4">
    <name type="scientific">Mycolicibacterium anyangense</name>
    <dbReference type="NCBI Taxonomy" id="1431246"/>
    <lineage>
        <taxon>Bacteria</taxon>
        <taxon>Bacillati</taxon>
        <taxon>Actinomycetota</taxon>
        <taxon>Actinomycetes</taxon>
        <taxon>Mycobacteriales</taxon>
        <taxon>Mycobacteriaceae</taxon>
        <taxon>Mycolicibacterium</taxon>
    </lineage>
</organism>
<feature type="region of interest" description="Disordered" evidence="1">
    <location>
        <begin position="78"/>
        <end position="117"/>
    </location>
</feature>
<dbReference type="InterPro" id="IPR023213">
    <property type="entry name" value="CAT-like_dom_sf"/>
</dbReference>
<dbReference type="GO" id="GO:0008610">
    <property type="term" value="P:lipid biosynthetic process"/>
    <property type="evidence" value="ECO:0007669"/>
    <property type="project" value="UniProtKB-ARBA"/>
</dbReference>
<proteinExistence type="predicted"/>
<evidence type="ECO:0000313" key="3">
    <source>
        <dbReference type="EMBL" id="BBZ80082.1"/>
    </source>
</evidence>
<evidence type="ECO:0000313" key="4">
    <source>
        <dbReference type="Proteomes" id="UP000467249"/>
    </source>
</evidence>
<dbReference type="RefSeq" id="WP_281357061.1">
    <property type="nucleotide sequence ID" value="NZ_AP022620.1"/>
</dbReference>
<accession>A0A6N4WJQ1</accession>
<feature type="compositionally biased region" description="Low complexity" evidence="1">
    <location>
        <begin position="82"/>
        <end position="99"/>
    </location>
</feature>
<dbReference type="Gene3D" id="3.30.559.10">
    <property type="entry name" value="Chloramphenicol acetyltransferase-like domain"/>
    <property type="match status" value="1"/>
</dbReference>